<feature type="transmembrane region" description="Helical" evidence="9">
    <location>
        <begin position="374"/>
        <end position="394"/>
    </location>
</feature>
<feature type="transmembrane region" description="Helical" evidence="9">
    <location>
        <begin position="212"/>
        <end position="231"/>
    </location>
</feature>
<gene>
    <name evidence="11" type="ORF">BPOR_0033g00040</name>
</gene>
<evidence type="ECO:0000256" key="5">
    <source>
        <dbReference type="ARBA" id="ARBA00023002"/>
    </source>
</evidence>
<feature type="transmembrane region" description="Helical" evidence="9">
    <location>
        <begin position="1635"/>
        <end position="1655"/>
    </location>
</feature>
<feature type="compositionally biased region" description="Acidic residues" evidence="8">
    <location>
        <begin position="1791"/>
        <end position="1800"/>
    </location>
</feature>
<dbReference type="InterPro" id="IPR011701">
    <property type="entry name" value="MFS"/>
</dbReference>
<dbReference type="SUPFAM" id="SSF51430">
    <property type="entry name" value="NAD(P)-linked oxidoreductase"/>
    <property type="match status" value="1"/>
</dbReference>
<dbReference type="InterPro" id="IPR007219">
    <property type="entry name" value="XnlR_reg_dom"/>
</dbReference>
<comment type="caution">
    <text evidence="11">The sequence shown here is derived from an EMBL/GenBank/DDBJ whole genome shotgun (WGS) entry which is preliminary data.</text>
</comment>
<feature type="transmembrane region" description="Helical" evidence="9">
    <location>
        <begin position="406"/>
        <end position="425"/>
    </location>
</feature>
<feature type="transmembrane region" description="Helical" evidence="9">
    <location>
        <begin position="71"/>
        <end position="96"/>
    </location>
</feature>
<feature type="transmembrane region" description="Helical" evidence="9">
    <location>
        <begin position="121"/>
        <end position="139"/>
    </location>
</feature>
<evidence type="ECO:0000256" key="9">
    <source>
        <dbReference type="SAM" id="Phobius"/>
    </source>
</evidence>
<comment type="subcellular location">
    <subcellularLocation>
        <location evidence="1">Membrane</location>
        <topology evidence="1">Multi-pass membrane protein</topology>
    </subcellularLocation>
</comment>
<dbReference type="CDD" id="cd19075">
    <property type="entry name" value="AKR_AKR7A1-5"/>
    <property type="match status" value="1"/>
</dbReference>
<dbReference type="CDD" id="cd12148">
    <property type="entry name" value="fungal_TF_MHR"/>
    <property type="match status" value="1"/>
</dbReference>
<feature type="transmembrane region" description="Helical" evidence="9">
    <location>
        <begin position="243"/>
        <end position="263"/>
    </location>
</feature>
<feature type="transmembrane region" description="Helical" evidence="9">
    <location>
        <begin position="437"/>
        <end position="458"/>
    </location>
</feature>
<dbReference type="InterPro" id="IPR020846">
    <property type="entry name" value="MFS_dom"/>
</dbReference>
<organism evidence="11 12">
    <name type="scientific">Botrytis porri</name>
    <dbReference type="NCBI Taxonomy" id="87229"/>
    <lineage>
        <taxon>Eukaryota</taxon>
        <taxon>Fungi</taxon>
        <taxon>Dikarya</taxon>
        <taxon>Ascomycota</taxon>
        <taxon>Pezizomycotina</taxon>
        <taxon>Leotiomycetes</taxon>
        <taxon>Helotiales</taxon>
        <taxon>Sclerotiniaceae</taxon>
        <taxon>Botrytis</taxon>
    </lineage>
</organism>
<evidence type="ECO:0000313" key="12">
    <source>
        <dbReference type="Proteomes" id="UP000297280"/>
    </source>
</evidence>
<dbReference type="PANTHER" id="PTHR43791:SF55">
    <property type="entry name" value="TRANSPORTER, PUTATIVE (AFU_ORTHOLOGUE AFUA_6G01820)-RELATED"/>
    <property type="match status" value="1"/>
</dbReference>
<evidence type="ECO:0000256" key="6">
    <source>
        <dbReference type="ARBA" id="ARBA00023136"/>
    </source>
</evidence>
<proteinExistence type="predicted"/>
<feature type="transmembrane region" description="Helical" evidence="9">
    <location>
        <begin position="1662"/>
        <end position="1680"/>
    </location>
</feature>
<dbReference type="GO" id="GO:0003677">
    <property type="term" value="F:DNA binding"/>
    <property type="evidence" value="ECO:0007669"/>
    <property type="project" value="InterPro"/>
</dbReference>
<feature type="transmembrane region" description="Helical" evidence="9">
    <location>
        <begin position="1409"/>
        <end position="1427"/>
    </location>
</feature>
<dbReference type="SUPFAM" id="SSF103473">
    <property type="entry name" value="MFS general substrate transporter"/>
    <property type="match status" value="2"/>
</dbReference>
<keyword evidence="12" id="KW-1185">Reference proteome</keyword>
<name>A0A4Z1L366_9HELO</name>
<accession>A0A4Z1L366</accession>
<evidence type="ECO:0000256" key="3">
    <source>
        <dbReference type="ARBA" id="ARBA00022692"/>
    </source>
</evidence>
<feature type="transmembrane region" description="Helical" evidence="9">
    <location>
        <begin position="1692"/>
        <end position="1712"/>
    </location>
</feature>
<dbReference type="GO" id="GO:0016020">
    <property type="term" value="C:membrane"/>
    <property type="evidence" value="ECO:0007669"/>
    <property type="project" value="UniProtKB-SubCell"/>
</dbReference>
<feature type="transmembrane region" description="Helical" evidence="9">
    <location>
        <begin position="1754"/>
        <end position="1776"/>
    </location>
</feature>
<dbReference type="InterPro" id="IPR036812">
    <property type="entry name" value="NAD(P)_OxRdtase_dom_sf"/>
</dbReference>
<dbReference type="GO" id="GO:0008270">
    <property type="term" value="F:zinc ion binding"/>
    <property type="evidence" value="ECO:0007669"/>
    <property type="project" value="InterPro"/>
</dbReference>
<dbReference type="PANTHER" id="PTHR43791">
    <property type="entry name" value="PERMEASE-RELATED"/>
    <property type="match status" value="1"/>
</dbReference>
<feature type="transmembrane region" description="Helical" evidence="9">
    <location>
        <begin position="1320"/>
        <end position="1345"/>
    </location>
</feature>
<dbReference type="GO" id="GO:0006351">
    <property type="term" value="P:DNA-templated transcription"/>
    <property type="evidence" value="ECO:0007669"/>
    <property type="project" value="InterPro"/>
</dbReference>
<protein>
    <recommendedName>
        <fullName evidence="10">Major facilitator superfamily (MFS) profile domain-containing protein</fullName>
    </recommendedName>
</protein>
<evidence type="ECO:0000256" key="2">
    <source>
        <dbReference type="ARBA" id="ARBA00022448"/>
    </source>
</evidence>
<evidence type="ECO:0000256" key="4">
    <source>
        <dbReference type="ARBA" id="ARBA00022989"/>
    </source>
</evidence>
<dbReference type="EMBL" id="PQXO01000033">
    <property type="protein sequence ID" value="TGO91264.1"/>
    <property type="molecule type" value="Genomic_DNA"/>
</dbReference>
<keyword evidence="5" id="KW-0560">Oxidoreductase</keyword>
<dbReference type="STRING" id="87229.A0A4Z1L366"/>
<feature type="transmembrane region" description="Helical" evidence="9">
    <location>
        <begin position="1724"/>
        <end position="1742"/>
    </location>
</feature>
<dbReference type="Pfam" id="PF04082">
    <property type="entry name" value="Fungal_trans"/>
    <property type="match status" value="1"/>
</dbReference>
<feature type="transmembrane region" description="Helical" evidence="9">
    <location>
        <begin position="181"/>
        <end position="200"/>
    </location>
</feature>
<reference evidence="11 12" key="1">
    <citation type="submission" date="2017-12" db="EMBL/GenBank/DDBJ databases">
        <title>Comparative genomics of Botrytis spp.</title>
        <authorList>
            <person name="Valero-Jimenez C.A."/>
            <person name="Tapia P."/>
            <person name="Veloso J."/>
            <person name="Silva-Moreno E."/>
            <person name="Staats M."/>
            <person name="Valdes J.H."/>
            <person name="Van Kan J.A.L."/>
        </authorList>
    </citation>
    <scope>NUCLEOTIDE SEQUENCE [LARGE SCALE GENOMIC DNA]</scope>
    <source>
        <strain evidence="11 12">MUCL3349</strain>
    </source>
</reference>
<dbReference type="InterPro" id="IPR036259">
    <property type="entry name" value="MFS_trans_sf"/>
</dbReference>
<dbReference type="FunFam" id="1.20.1250.20:FF:000425">
    <property type="entry name" value="MFS transporter, putative"/>
    <property type="match status" value="1"/>
</dbReference>
<keyword evidence="7" id="KW-0539">Nucleus</keyword>
<evidence type="ECO:0000256" key="8">
    <source>
        <dbReference type="SAM" id="MobiDB-lite"/>
    </source>
</evidence>
<dbReference type="GO" id="GO:0022857">
    <property type="term" value="F:transmembrane transporter activity"/>
    <property type="evidence" value="ECO:0007669"/>
    <property type="project" value="InterPro"/>
</dbReference>
<keyword evidence="4 9" id="KW-1133">Transmembrane helix</keyword>
<feature type="domain" description="Major facilitator superfamily (MFS) profile" evidence="10">
    <location>
        <begin position="72"/>
        <end position="496"/>
    </location>
</feature>
<dbReference type="FunFam" id="1.20.1250.20:FF:001043">
    <property type="entry name" value="Uncharacterized protein"/>
    <property type="match status" value="1"/>
</dbReference>
<dbReference type="Proteomes" id="UP000297280">
    <property type="component" value="Unassembled WGS sequence"/>
</dbReference>
<dbReference type="Pfam" id="PF07690">
    <property type="entry name" value="MFS_1"/>
    <property type="match status" value="2"/>
</dbReference>
<dbReference type="Pfam" id="PF00248">
    <property type="entry name" value="Aldo_ket_red"/>
    <property type="match status" value="1"/>
</dbReference>
<evidence type="ECO:0000256" key="7">
    <source>
        <dbReference type="ARBA" id="ARBA00023242"/>
    </source>
</evidence>
<evidence type="ECO:0000259" key="10">
    <source>
        <dbReference type="PROSITE" id="PS50850"/>
    </source>
</evidence>
<feature type="transmembrane region" description="Helical" evidence="9">
    <location>
        <begin position="1504"/>
        <end position="1523"/>
    </location>
</feature>
<dbReference type="Gene3D" id="3.20.20.100">
    <property type="entry name" value="NADP-dependent oxidoreductase domain"/>
    <property type="match status" value="1"/>
</dbReference>
<feature type="transmembrane region" description="Helical" evidence="9">
    <location>
        <begin position="347"/>
        <end position="367"/>
    </location>
</feature>
<evidence type="ECO:0000313" key="11">
    <source>
        <dbReference type="EMBL" id="TGO91264.1"/>
    </source>
</evidence>
<keyword evidence="6 9" id="KW-0472">Membrane</keyword>
<dbReference type="InterPro" id="IPR023210">
    <property type="entry name" value="NADP_OxRdtase_dom"/>
</dbReference>
<dbReference type="GO" id="GO:0016491">
    <property type="term" value="F:oxidoreductase activity"/>
    <property type="evidence" value="ECO:0007669"/>
    <property type="project" value="UniProtKB-KW"/>
</dbReference>
<feature type="transmembrane region" description="Helical" evidence="9">
    <location>
        <begin position="470"/>
        <end position="492"/>
    </location>
</feature>
<feature type="transmembrane region" description="Helical" evidence="9">
    <location>
        <begin position="1535"/>
        <end position="1555"/>
    </location>
</feature>
<evidence type="ECO:0000256" key="1">
    <source>
        <dbReference type="ARBA" id="ARBA00004141"/>
    </source>
</evidence>
<sequence length="1821" mass="203642">MPFSLHAMNSPIQAGAAEEKQVQSEPSRFQDAPILPSADQDKDIAIAVVGEHRHEIDPAVEARVVRKIDRYLVPAMFIGYGLVYYDKAILGSAVLFGMTTDLSLSITNTNVNPHTTDTSRLSWATSLFYFGMLAGLYPMTFALQRFNMGRIIGIVVCLWALICMCTAAVTNWRGLYAQRFFLGFVESIIPTGFMCIISSFYTQSEQSLRQSWWFSSTGAFTIIGGALNYGFGQIDGGDLERWQYIYLLAGSLTLLFGICCFFVPDSPVSAWFLTKNERMVATERLRYGQTGIRCTKFKWFQIKESLLDIKVWLVAIMMASAYTVNGAVSGFGPLIVSTFGYSTLDSILFQFPLGAICLIFILFTGYLSSHIPNIRIVLLVVCCLPVIAGCAMIWKSSWHHHAATPVVGYTIIGFFGPVVSLIITIGMANVAGQTKKCFMAATIFVAYCVGNIVGPQLIISQTKSRHYPELWSGLIISYCITIIAAVALYAVLTRENRKRALMELDQVTNMGAETQAKTKIPIVLGAMTFGKPGVMQTRVHDIKDVSSMMDFFQSHGHNEIDTARVYGMGSSEEYLGQLQPPYTDRGIIMATKLYPNNMTGVKITHSADDLRLHLDRSLKALGVEKVDLFYLHAPDRSVSYEETFGMCDVLFKEGKFNRLGVSNYMSWEVAQIQEICIKNNWVRPSVYQGVYNAIQRYIESELLSCLHKYNMSFYAFNPIAGGYLTSRYHRNQESVEATSRFDDSHMQGKMYRQRYWNDTMFDALDIIREAVKKEGLTESECALRWLVHHSGLEAERGDKIIIGASSAKHLRENLVDLEKGSLSKEILEALDKAWAKTKAVAATDQDCSYGIEVDPRGKNDSILEGVLRIERYLQDMNAMIVASPALMNHHVANGHNSGSPQTACSGGANISSPVPQQITRPRHLSFHDKQSVHNAVLSSFHTSATESILSWQLFNVFPSIRQNYTSIFHLEQAIMPITSRPSTMHPYVGSPELDHIIKSFQANINFWYLAMSNNKRSQLRNCVLLRKLEQPTTLSVLALLMMSLGCASQSIINIAVPRDLTLDEHEYYKGRKLMADICFDEVLKRLYIPHTEISSTAVQCLFYTAVYFAFSQRPLQAWEYINVTAAKCRLLLSYHSPGESAEDVECLRRIFWSCYILELSGLPESGLASIESTIPLPGSYDTRDSQVDEEHSSVYSLACISMRRLLNRVHNLLYAKESGASLDDARFPFIVEELDHQLEEWRDFLTPALQFVVDTQPAQGQHAGFLRQRYLTCRSVIYRPYLTWVFTNHSQDISVAQNVLEKCRNCLDACSLHIINLRGFAHTVMMDTWICSLSMTGAMLVLLAASRLPYLRNLLGQDVTNIGSHLQTSSKRWVQIPGENRSPSIEQSLRMMGGIDVFLHQEFGTEKKVNGQFSSISSVFYFGYLLWEYPGVYLIQTLPVAKYIAADIVIWGIIVASTASCTSYQGLMVARLFTGMVESSISPAFLYVTSVWYTRDEMPSRMGLWYAGNSFGGAVASLLSFGIGQIHSSLKPWKLLYIIFGSATAIWGFIVLIFLPDTISRAKFLTPEEKKYAEERVRVAGTGITMSIKNEWKGEQAIECLLDPKTWFCIPNGGTTSFANILITSFGFTGLQSTLISLPSSLISFLTIVISGYLASRYRNTTTLLLPTLLLPPTIGASLMNWAPLNSLKLTGFYLIGFSYATIPLTMSLLGANTRGTTKKMTMSACMFVAYCVGNMLGPHIFGGKERDMGFGRGFAVCLGCYFLSAGMAVGMRVYLKRINARRDREKWGLESEDQGEGTEGEGNMGGDLTDLQNRGFRYRL</sequence>
<keyword evidence="2" id="KW-0813">Transport</keyword>
<feature type="transmembrane region" description="Helical" evidence="9">
    <location>
        <begin position="151"/>
        <end position="169"/>
    </location>
</feature>
<dbReference type="Gene3D" id="1.20.1250.20">
    <property type="entry name" value="MFS general substrate transporter like domains"/>
    <property type="match status" value="4"/>
</dbReference>
<dbReference type="PROSITE" id="PS50850">
    <property type="entry name" value="MFS"/>
    <property type="match status" value="1"/>
</dbReference>
<keyword evidence="3 9" id="KW-0812">Transmembrane</keyword>
<feature type="region of interest" description="Disordered" evidence="8">
    <location>
        <begin position="1787"/>
        <end position="1821"/>
    </location>
</feature>